<gene>
    <name evidence="2" type="ORF">GcM3_076024</name>
</gene>
<protein>
    <recommendedName>
        <fullName evidence="1">Retrovirus-related Pol polyprotein from transposon TNT 1-94-like beta-barrel domain-containing protein</fullName>
    </recommendedName>
</protein>
<dbReference type="Proteomes" id="UP000283383">
    <property type="component" value="Unassembled WGS sequence"/>
</dbReference>
<proteinExistence type="predicted"/>
<dbReference type="STRING" id="62708.A0A420IQG9"/>
<accession>A0A420IQG9</accession>
<evidence type="ECO:0000313" key="2">
    <source>
        <dbReference type="EMBL" id="RKF76774.1"/>
    </source>
</evidence>
<evidence type="ECO:0000313" key="3">
    <source>
        <dbReference type="Proteomes" id="UP000283383"/>
    </source>
</evidence>
<name>A0A420IQG9_9PEZI</name>
<reference evidence="2 3" key="1">
    <citation type="journal article" date="2018" name="BMC Genomics">
        <title>Comparative genome analyses reveal sequence features reflecting distinct modes of host-adaptation between dicot and monocot powdery mildew.</title>
        <authorList>
            <person name="Wu Y."/>
            <person name="Ma X."/>
            <person name="Pan Z."/>
            <person name="Kale S.D."/>
            <person name="Song Y."/>
            <person name="King H."/>
            <person name="Zhang Q."/>
            <person name="Presley C."/>
            <person name="Deng X."/>
            <person name="Wei C.I."/>
            <person name="Xiao S."/>
        </authorList>
    </citation>
    <scope>NUCLEOTIDE SEQUENCE [LARGE SCALE GENOMIC DNA]</scope>
    <source>
        <strain evidence="2">UMSG3</strain>
    </source>
</reference>
<dbReference type="InterPro" id="IPR054722">
    <property type="entry name" value="PolX-like_BBD"/>
</dbReference>
<dbReference type="AlphaFoldDB" id="A0A420IQG9"/>
<feature type="non-terminal residue" evidence="2">
    <location>
        <position position="392"/>
    </location>
</feature>
<comment type="caution">
    <text evidence="2">The sequence shown here is derived from an EMBL/GenBank/DDBJ whole genome shotgun (WGS) entry which is preliminary data.</text>
</comment>
<evidence type="ECO:0000259" key="1">
    <source>
        <dbReference type="Pfam" id="PF22936"/>
    </source>
</evidence>
<dbReference type="Pfam" id="PF22936">
    <property type="entry name" value="Pol_BBD"/>
    <property type="match status" value="1"/>
</dbReference>
<organism evidence="2 3">
    <name type="scientific">Golovinomyces cichoracearum</name>
    <dbReference type="NCBI Taxonomy" id="62708"/>
    <lineage>
        <taxon>Eukaryota</taxon>
        <taxon>Fungi</taxon>
        <taxon>Dikarya</taxon>
        <taxon>Ascomycota</taxon>
        <taxon>Pezizomycotina</taxon>
        <taxon>Leotiomycetes</taxon>
        <taxon>Erysiphales</taxon>
        <taxon>Erysiphaceae</taxon>
        <taxon>Golovinomyces</taxon>
    </lineage>
</organism>
<feature type="domain" description="Retrovirus-related Pol polyprotein from transposon TNT 1-94-like beta-barrel" evidence="1">
    <location>
        <begin position="321"/>
        <end position="391"/>
    </location>
</feature>
<dbReference type="EMBL" id="MCBQ01007693">
    <property type="protein sequence ID" value="RKF76774.1"/>
    <property type="molecule type" value="Genomic_DNA"/>
</dbReference>
<keyword evidence="3" id="KW-1185">Reference proteome</keyword>
<sequence>MACITEQLSSGNDDNTFFTTLLKYNPIRNYPLTNIVLLTGQVVYETSAIFLITIWRTNGMHELVVDGRKNSKDADTEEVRAYTVLYNVAIGIFLQAISSDILKLVLEQSDPHLMWIYLVTKYKKDTTYAHVYQVGTFCQLITAYGSLNTLADYIQLFKTEWNKLCRLARDSNEEYRQDFAKFLQKDLAKRDFLLGFLSRYKKDVVDNLTTKLDLTFAAVKQHLLDIDYEEVTDTALITSSSTIKKSVLSRPSSIFKKTKDNTCSYFKKHYPKSNLNHRLFKFERLKEDKKKTKKDINDRQDKNIKEALMTTTSEEVRQPKFFLDACASTHMCPHIERFENLLACFGVVNSSSGESIEDLGKGTVILHYAIKSGKINEFVLHNVLYVSKLQHS</sequence>